<dbReference type="Proteomes" id="UP001597357">
    <property type="component" value="Unassembled WGS sequence"/>
</dbReference>
<dbReference type="InterPro" id="IPR036249">
    <property type="entry name" value="Thioredoxin-like_sf"/>
</dbReference>
<evidence type="ECO:0000313" key="3">
    <source>
        <dbReference type="Proteomes" id="UP001597357"/>
    </source>
</evidence>
<gene>
    <name evidence="2" type="ORF">ACFSQ0_06385</name>
</gene>
<proteinExistence type="predicted"/>
<name>A0ABW5SDD1_9FLAO</name>
<reference evidence="3" key="1">
    <citation type="journal article" date="2019" name="Int. J. Syst. Evol. Microbiol.">
        <title>The Global Catalogue of Microorganisms (GCM) 10K type strain sequencing project: providing services to taxonomists for standard genome sequencing and annotation.</title>
        <authorList>
            <consortium name="The Broad Institute Genomics Platform"/>
            <consortium name="The Broad Institute Genome Sequencing Center for Infectious Disease"/>
            <person name="Wu L."/>
            <person name="Ma J."/>
        </authorList>
    </citation>
    <scope>NUCLEOTIDE SEQUENCE [LARGE SCALE GENOMIC DNA]</scope>
    <source>
        <strain evidence="3">KCTC 42255</strain>
    </source>
</reference>
<evidence type="ECO:0000313" key="2">
    <source>
        <dbReference type="EMBL" id="MFD2697614.1"/>
    </source>
</evidence>
<dbReference type="EMBL" id="JBHULZ010000026">
    <property type="protein sequence ID" value="MFD2697614.1"/>
    <property type="molecule type" value="Genomic_DNA"/>
</dbReference>
<organism evidence="2 3">
    <name type="scientific">Mesonia sediminis</name>
    <dbReference type="NCBI Taxonomy" id="1703946"/>
    <lineage>
        <taxon>Bacteria</taxon>
        <taxon>Pseudomonadati</taxon>
        <taxon>Bacteroidota</taxon>
        <taxon>Flavobacteriia</taxon>
        <taxon>Flavobacteriales</taxon>
        <taxon>Flavobacteriaceae</taxon>
        <taxon>Mesonia</taxon>
    </lineage>
</organism>
<dbReference type="SUPFAM" id="SSF52833">
    <property type="entry name" value="Thioredoxin-like"/>
    <property type="match status" value="1"/>
</dbReference>
<accession>A0ABW5SDD1</accession>
<dbReference type="Pfam" id="PF00085">
    <property type="entry name" value="Thioredoxin"/>
    <property type="match status" value="1"/>
</dbReference>
<feature type="domain" description="Thioredoxin" evidence="1">
    <location>
        <begin position="8"/>
        <end position="92"/>
    </location>
</feature>
<dbReference type="CDD" id="cd02947">
    <property type="entry name" value="TRX_family"/>
    <property type="match status" value="1"/>
</dbReference>
<dbReference type="Gene3D" id="3.40.30.10">
    <property type="entry name" value="Glutaredoxin"/>
    <property type="match status" value="1"/>
</dbReference>
<dbReference type="RefSeq" id="WP_379045791.1">
    <property type="nucleotide sequence ID" value="NZ_JBHULZ010000026.1"/>
</dbReference>
<evidence type="ECO:0000259" key="1">
    <source>
        <dbReference type="Pfam" id="PF00085"/>
    </source>
</evidence>
<sequence>MRLVDIKQKIDKGQPLLLYFSGKQCSVCHSLKPKIRAAVTENFPKMEFLEIAAEMHPEIAAHFHVFQVPCLLVFFNQKEYIRKGGNVSVHVFINEVERLYTLYEQMKSD</sequence>
<protein>
    <submittedName>
        <fullName evidence="2">Thioredoxin family protein</fullName>
    </submittedName>
</protein>
<comment type="caution">
    <text evidence="2">The sequence shown here is derived from an EMBL/GenBank/DDBJ whole genome shotgun (WGS) entry which is preliminary data.</text>
</comment>
<keyword evidence="3" id="KW-1185">Reference proteome</keyword>
<dbReference type="InterPro" id="IPR013766">
    <property type="entry name" value="Thioredoxin_domain"/>
</dbReference>